<comment type="caution">
    <text evidence="3">The sequence shown here is derived from an EMBL/GenBank/DDBJ whole genome shotgun (WGS) entry which is preliminary data.</text>
</comment>
<dbReference type="SFLD" id="SFLDG00180">
    <property type="entry name" value="muconate_cycloisomerase"/>
    <property type="match status" value="1"/>
</dbReference>
<dbReference type="Gene3D" id="3.30.390.10">
    <property type="entry name" value="Enolase-like, N-terminal domain"/>
    <property type="match status" value="1"/>
</dbReference>
<dbReference type="SMART" id="SM00922">
    <property type="entry name" value="MR_MLE"/>
    <property type="match status" value="1"/>
</dbReference>
<dbReference type="InterPro" id="IPR029017">
    <property type="entry name" value="Enolase-like_N"/>
</dbReference>
<dbReference type="SUPFAM" id="SSF51604">
    <property type="entry name" value="Enolase C-terminal domain-like"/>
    <property type="match status" value="1"/>
</dbReference>
<accession>A0A645B5Y2</accession>
<dbReference type="Pfam" id="PF13378">
    <property type="entry name" value="MR_MLE_C"/>
    <property type="match status" value="1"/>
</dbReference>
<evidence type="ECO:0000313" key="3">
    <source>
        <dbReference type="EMBL" id="MPM60849.1"/>
    </source>
</evidence>
<sequence length="354" mass="40458">MFTTEIIPHTLRFKQPAGTSRGVYREHRVWYVLFRNNNDPSHMGIGECAPLPDLSCDYDDNYAETLSRFCRITEEQQQVETELLRRYPSILFGLETALRHYLQHSWQLWNSPFSRGEEGIPINGLIWMGSFDRMKQQAKNLLEKGFRCIKLKIGAIDFDQELELLRYIRISHPSLTLRVDANGGFAPQEAGEKLQRLAPLKIHSIEQPIRAGQWEEMARLCNATPLPIALDEELIGIHYPDEKRRLLETIQPQYIILKPSLHGGISGCNEWIALARKLGIGWWITSALESNIGLNSIAQWCATLGNPLPQGLGTGSLYLNNLPLPLEIRDDSLWFKTSGNFPDKPLQEYGKHND</sequence>
<organism evidence="3">
    <name type="scientific">bioreactor metagenome</name>
    <dbReference type="NCBI Taxonomy" id="1076179"/>
    <lineage>
        <taxon>unclassified sequences</taxon>
        <taxon>metagenomes</taxon>
        <taxon>ecological metagenomes</taxon>
    </lineage>
</organism>
<proteinExistence type="predicted"/>
<dbReference type="AlphaFoldDB" id="A0A645B5Y2"/>
<dbReference type="InterPro" id="IPR018110">
    <property type="entry name" value="Mandel_Rmase/mucon_lact_enz_CS"/>
</dbReference>
<dbReference type="PROSITE" id="PS00909">
    <property type="entry name" value="MR_MLE_2"/>
    <property type="match status" value="1"/>
</dbReference>
<dbReference type="SFLD" id="SFLDF00009">
    <property type="entry name" value="o-succinylbenzoate_synthase"/>
    <property type="match status" value="1"/>
</dbReference>
<keyword evidence="3" id="KW-0413">Isomerase</keyword>
<dbReference type="PANTHER" id="PTHR48073:SF2">
    <property type="entry name" value="O-SUCCINYLBENZOATE SYNTHASE"/>
    <property type="match status" value="1"/>
</dbReference>
<gene>
    <name evidence="3" type="primary">ykfB_2</name>
    <name evidence="3" type="ORF">SDC9_107703</name>
</gene>
<dbReference type="SFLD" id="SFLDS00001">
    <property type="entry name" value="Enolase"/>
    <property type="match status" value="1"/>
</dbReference>
<name>A0A645B5Y2_9ZZZZ</name>
<dbReference type="GO" id="GO:0009063">
    <property type="term" value="P:amino acid catabolic process"/>
    <property type="evidence" value="ECO:0007669"/>
    <property type="project" value="InterPro"/>
</dbReference>
<dbReference type="EC" id="5.1.1.20" evidence="3"/>
<dbReference type="SUPFAM" id="SSF54826">
    <property type="entry name" value="Enolase N-terminal domain-like"/>
    <property type="match status" value="1"/>
</dbReference>
<reference evidence="3" key="1">
    <citation type="submission" date="2019-08" db="EMBL/GenBank/DDBJ databases">
        <authorList>
            <person name="Kucharzyk K."/>
            <person name="Murdoch R.W."/>
            <person name="Higgins S."/>
            <person name="Loffler F."/>
        </authorList>
    </citation>
    <scope>NUCLEOTIDE SEQUENCE</scope>
</reference>
<dbReference type="EMBL" id="VSSQ01018021">
    <property type="protein sequence ID" value="MPM60849.1"/>
    <property type="molecule type" value="Genomic_DNA"/>
</dbReference>
<dbReference type="InterPro" id="IPR013342">
    <property type="entry name" value="Mandelate_racemase_C"/>
</dbReference>
<feature type="domain" description="Mandelate racemase/muconate lactonizing enzyme C-terminal" evidence="2">
    <location>
        <begin position="131"/>
        <end position="227"/>
    </location>
</feature>
<evidence type="ECO:0000256" key="1">
    <source>
        <dbReference type="ARBA" id="ARBA00022723"/>
    </source>
</evidence>
<dbReference type="InterPro" id="IPR036849">
    <property type="entry name" value="Enolase-like_C_sf"/>
</dbReference>
<keyword evidence="1" id="KW-0479">Metal-binding</keyword>
<dbReference type="PANTHER" id="PTHR48073">
    <property type="entry name" value="O-SUCCINYLBENZOATE SYNTHASE-RELATED"/>
    <property type="match status" value="1"/>
</dbReference>
<protein>
    <submittedName>
        <fullName evidence="3">L-Ala-D/L-Glu epimerase</fullName>
        <ecNumber evidence="3">5.1.1.20</ecNumber>
    </submittedName>
</protein>
<dbReference type="GO" id="GO:0046872">
    <property type="term" value="F:metal ion binding"/>
    <property type="evidence" value="ECO:0007669"/>
    <property type="project" value="UniProtKB-KW"/>
</dbReference>
<dbReference type="Gene3D" id="3.20.20.120">
    <property type="entry name" value="Enolase-like C-terminal domain"/>
    <property type="match status" value="1"/>
</dbReference>
<evidence type="ECO:0000259" key="2">
    <source>
        <dbReference type="SMART" id="SM00922"/>
    </source>
</evidence>
<dbReference type="InterPro" id="IPR029065">
    <property type="entry name" value="Enolase_C-like"/>
</dbReference>
<dbReference type="GO" id="GO:0103031">
    <property type="term" value="F:L-Ala-D/L-Glu epimerase activity"/>
    <property type="evidence" value="ECO:0007669"/>
    <property type="project" value="UniProtKB-EC"/>
</dbReference>
<dbReference type="CDD" id="cd03320">
    <property type="entry name" value="OSBS"/>
    <property type="match status" value="1"/>
</dbReference>